<gene>
    <name evidence="1" type="ORF">SAMN05660282_00194</name>
</gene>
<dbReference type="STRING" id="185761.SAMN05660282_00194"/>
<sequence>MSNQGILPVKISLTEGDFYTLWAPKWKEHGAEWQAFLGDGEGLCCFRSPADLLTFLESDTEHDLKDHPKWGAFSARKEDRVVPDEKGYFDIIGAPGFLADRPSHANVSALDRVFSITRSLGEVTGAQAVAVFFATHSVLNNVKRGSDHYIGEHGMSEWSGVGRAVLANWQKIVDALDPQVRMIDVDEATSKRNEARIDEAVTAAEAARKAAEERRAKEAEEVDPYDASAWGQAGIDPIKITIDGRTVYTLRTFVEGSPVFLGRFGEIFTFNNKKSLVRWMMSNDEHDMATLATWPDLVAKANAGELEVTVHDDNVYSYRGLAEDIAKGPAAVDTEQMSRGYELFADAADWAADDSLNSFLLANPRMQDYISYMLGATETSGYVPSAPYTDHVNGWTALEEMLTKRFSKI</sequence>
<dbReference type="OrthoDB" id="3350465at2"/>
<organism evidence="1 2">
    <name type="scientific">Corynebacterium spheniscorum</name>
    <dbReference type="NCBI Taxonomy" id="185761"/>
    <lineage>
        <taxon>Bacteria</taxon>
        <taxon>Bacillati</taxon>
        <taxon>Actinomycetota</taxon>
        <taxon>Actinomycetes</taxon>
        <taxon>Mycobacteriales</taxon>
        <taxon>Corynebacteriaceae</taxon>
        <taxon>Corynebacterium</taxon>
    </lineage>
</organism>
<dbReference type="Proteomes" id="UP000199065">
    <property type="component" value="Unassembled WGS sequence"/>
</dbReference>
<proteinExistence type="predicted"/>
<name>A0A1I2PRE4_9CORY</name>
<evidence type="ECO:0000313" key="2">
    <source>
        <dbReference type="Proteomes" id="UP000199065"/>
    </source>
</evidence>
<protein>
    <submittedName>
        <fullName evidence="1">Uncharacterized protein</fullName>
    </submittedName>
</protein>
<reference evidence="1 2" key="1">
    <citation type="submission" date="2016-10" db="EMBL/GenBank/DDBJ databases">
        <authorList>
            <person name="de Groot N.N."/>
        </authorList>
    </citation>
    <scope>NUCLEOTIDE SEQUENCE [LARGE SCALE GENOMIC DNA]</scope>
    <source>
        <strain>J11</strain>
        <strain evidence="2">PG 39</strain>
    </source>
</reference>
<evidence type="ECO:0000313" key="1">
    <source>
        <dbReference type="EMBL" id="SFG18712.1"/>
    </source>
</evidence>
<dbReference type="AlphaFoldDB" id="A0A1I2PRE4"/>
<keyword evidence="2" id="KW-1185">Reference proteome</keyword>
<accession>A0A1I2PRE4</accession>
<dbReference type="RefSeq" id="WP_092283488.1">
    <property type="nucleotide sequence ID" value="NZ_FOPJ01000001.1"/>
</dbReference>
<dbReference type="EMBL" id="FOPJ01000001">
    <property type="protein sequence ID" value="SFG18712.1"/>
    <property type="molecule type" value="Genomic_DNA"/>
</dbReference>